<evidence type="ECO:0000256" key="2">
    <source>
        <dbReference type="ARBA" id="ARBA00006726"/>
    </source>
</evidence>
<keyword evidence="5" id="KW-0131">Cell cycle</keyword>
<evidence type="ECO:0000256" key="5">
    <source>
        <dbReference type="ARBA" id="ARBA00023306"/>
    </source>
</evidence>
<comment type="subcellular location">
    <subcellularLocation>
        <location evidence="1">Nucleus</location>
    </subcellularLocation>
</comment>
<accession>A0AAD9NLY6</accession>
<dbReference type="InterPro" id="IPR044898">
    <property type="entry name" value="CDI_dom_sf"/>
</dbReference>
<sequence>MPEYVLAEMSVNCKATSLAVRQLHRSPVMSKTTVCRRLFGEVDHGELKRVLEESKAVMFKQQAEKWNFDYETETPMRGRYDWQRVMRGDENVPKAYALDGMTPTTTVSRATVTDAQCVAACESECSQDNQQTSDRCKTQRKSSHSTQRHIPDYFREKKRCQTNAKRRSDNL</sequence>
<dbReference type="PANTHER" id="PTHR10265:SF45">
    <property type="entry name" value="DACAPO"/>
    <property type="match status" value="1"/>
</dbReference>
<dbReference type="Gene3D" id="4.10.365.10">
    <property type="entry name" value="p27"/>
    <property type="match status" value="1"/>
</dbReference>
<comment type="caution">
    <text evidence="8">The sequence shown here is derived from an EMBL/GenBank/DDBJ whole genome shotgun (WGS) entry which is preliminary data.</text>
</comment>
<reference evidence="8" key="1">
    <citation type="journal article" date="2023" name="Mol. Biol. Evol.">
        <title>Third-Generation Sequencing Reveals the Adaptive Role of the Epigenome in Three Deep-Sea Polychaetes.</title>
        <authorList>
            <person name="Perez M."/>
            <person name="Aroh O."/>
            <person name="Sun Y."/>
            <person name="Lan Y."/>
            <person name="Juniper S.K."/>
            <person name="Young C.R."/>
            <person name="Angers B."/>
            <person name="Qian P.Y."/>
        </authorList>
    </citation>
    <scope>NUCLEOTIDE SEQUENCE</scope>
    <source>
        <strain evidence="8">R07B-5</strain>
    </source>
</reference>
<evidence type="ECO:0000256" key="1">
    <source>
        <dbReference type="ARBA" id="ARBA00004123"/>
    </source>
</evidence>
<evidence type="ECO:0000259" key="7">
    <source>
        <dbReference type="Pfam" id="PF02234"/>
    </source>
</evidence>
<dbReference type="InterPro" id="IPR003175">
    <property type="entry name" value="CDI_dom"/>
</dbReference>
<feature type="region of interest" description="Disordered" evidence="6">
    <location>
        <begin position="131"/>
        <end position="171"/>
    </location>
</feature>
<keyword evidence="3" id="KW-0649">Protein kinase inhibitor</keyword>
<evidence type="ECO:0000313" key="8">
    <source>
        <dbReference type="EMBL" id="KAK2172059.1"/>
    </source>
</evidence>
<evidence type="ECO:0000256" key="6">
    <source>
        <dbReference type="SAM" id="MobiDB-lite"/>
    </source>
</evidence>
<dbReference type="Pfam" id="PF02234">
    <property type="entry name" value="CDI"/>
    <property type="match status" value="1"/>
</dbReference>
<dbReference type="AlphaFoldDB" id="A0AAD9NLY6"/>
<protein>
    <recommendedName>
        <fullName evidence="7">Cyclin-dependent kinase inhibitor domain-containing protein</fullName>
    </recommendedName>
</protein>
<name>A0AAD9NLY6_RIDPI</name>
<evidence type="ECO:0000256" key="4">
    <source>
        <dbReference type="ARBA" id="ARBA00023242"/>
    </source>
</evidence>
<dbReference type="GO" id="GO:0051726">
    <property type="term" value="P:regulation of cell cycle"/>
    <property type="evidence" value="ECO:0007669"/>
    <property type="project" value="InterPro"/>
</dbReference>
<organism evidence="8 9">
    <name type="scientific">Ridgeia piscesae</name>
    <name type="common">Tubeworm</name>
    <dbReference type="NCBI Taxonomy" id="27915"/>
    <lineage>
        <taxon>Eukaryota</taxon>
        <taxon>Metazoa</taxon>
        <taxon>Spiralia</taxon>
        <taxon>Lophotrochozoa</taxon>
        <taxon>Annelida</taxon>
        <taxon>Polychaeta</taxon>
        <taxon>Sedentaria</taxon>
        <taxon>Canalipalpata</taxon>
        <taxon>Sabellida</taxon>
        <taxon>Siboglinidae</taxon>
        <taxon>Ridgeia</taxon>
    </lineage>
</organism>
<dbReference type="PANTHER" id="PTHR10265">
    <property type="entry name" value="CYCLIN-DEPENDENT KINASE INHIBITOR 1"/>
    <property type="match status" value="1"/>
</dbReference>
<keyword evidence="9" id="KW-1185">Reference proteome</keyword>
<proteinExistence type="inferred from homology"/>
<dbReference type="Proteomes" id="UP001209878">
    <property type="component" value="Unassembled WGS sequence"/>
</dbReference>
<feature type="compositionally biased region" description="Basic residues" evidence="6">
    <location>
        <begin position="138"/>
        <end position="147"/>
    </location>
</feature>
<keyword evidence="4" id="KW-0539">Nucleus</keyword>
<comment type="similarity">
    <text evidence="2">Belongs to the CDI family.</text>
</comment>
<dbReference type="EMBL" id="JAODUO010000996">
    <property type="protein sequence ID" value="KAK2172059.1"/>
    <property type="molecule type" value="Genomic_DNA"/>
</dbReference>
<evidence type="ECO:0000313" key="9">
    <source>
        <dbReference type="Proteomes" id="UP001209878"/>
    </source>
</evidence>
<dbReference type="GO" id="GO:0004861">
    <property type="term" value="F:cyclin-dependent protein serine/threonine kinase inhibitor activity"/>
    <property type="evidence" value="ECO:0007669"/>
    <property type="project" value="InterPro"/>
</dbReference>
<evidence type="ECO:0000256" key="3">
    <source>
        <dbReference type="ARBA" id="ARBA00023013"/>
    </source>
</evidence>
<feature type="domain" description="Cyclin-dependent kinase inhibitor" evidence="7">
    <location>
        <begin position="38"/>
        <end position="85"/>
    </location>
</feature>
<gene>
    <name evidence="8" type="ORF">NP493_997g01014</name>
</gene>
<dbReference type="GO" id="GO:0005634">
    <property type="term" value="C:nucleus"/>
    <property type="evidence" value="ECO:0007669"/>
    <property type="project" value="UniProtKB-SubCell"/>
</dbReference>